<dbReference type="Proteomes" id="UP001472677">
    <property type="component" value="Unassembled WGS sequence"/>
</dbReference>
<reference evidence="2 3" key="1">
    <citation type="journal article" date="2024" name="G3 (Bethesda)">
        <title>Genome assembly of Hibiscus sabdariffa L. provides insights into metabolisms of medicinal natural products.</title>
        <authorList>
            <person name="Kim T."/>
        </authorList>
    </citation>
    <scope>NUCLEOTIDE SEQUENCE [LARGE SCALE GENOMIC DNA]</scope>
    <source>
        <strain evidence="2">TK-2024</strain>
        <tissue evidence="2">Old leaves</tissue>
    </source>
</reference>
<protein>
    <recommendedName>
        <fullName evidence="4">Acid phosphatase</fullName>
    </recommendedName>
</protein>
<dbReference type="PANTHER" id="PTHR22953">
    <property type="entry name" value="ACID PHOSPHATASE RELATED"/>
    <property type="match status" value="1"/>
</dbReference>
<dbReference type="InterPro" id="IPR039331">
    <property type="entry name" value="PAPs-like"/>
</dbReference>
<dbReference type="Gene3D" id="3.60.21.10">
    <property type="match status" value="2"/>
</dbReference>
<accession>A0ABR2FIU2</accession>
<evidence type="ECO:0000256" key="1">
    <source>
        <dbReference type="ARBA" id="ARBA00022729"/>
    </source>
</evidence>
<evidence type="ECO:0008006" key="4">
    <source>
        <dbReference type="Google" id="ProtNLM"/>
    </source>
</evidence>
<name>A0ABR2FIU2_9ROSI</name>
<comment type="caution">
    <text evidence="2">The sequence shown here is derived from an EMBL/GenBank/DDBJ whole genome shotgun (WGS) entry which is preliminary data.</text>
</comment>
<dbReference type="EMBL" id="JBBPBM010000006">
    <property type="protein sequence ID" value="KAK8580858.1"/>
    <property type="molecule type" value="Genomic_DNA"/>
</dbReference>
<gene>
    <name evidence="2" type="ORF">V6N12_071109</name>
</gene>
<sequence>MTPPRTGPDVPYTFGLIGDPGQTHDSNVTLSHYESNPKKGQTVLFWVDTWGSFIERNAAYQPCIWTAGNHELDFSPRLILIRYQLSILSLDLSSMVEPQPSFSAYREASFGHGIFGIKNTAHASSVGTPNQDGYAVEADSFSY</sequence>
<dbReference type="InterPro" id="IPR029052">
    <property type="entry name" value="Metallo-depent_PP-like"/>
</dbReference>
<organism evidence="2 3">
    <name type="scientific">Hibiscus sabdariffa</name>
    <name type="common">roselle</name>
    <dbReference type="NCBI Taxonomy" id="183260"/>
    <lineage>
        <taxon>Eukaryota</taxon>
        <taxon>Viridiplantae</taxon>
        <taxon>Streptophyta</taxon>
        <taxon>Embryophyta</taxon>
        <taxon>Tracheophyta</taxon>
        <taxon>Spermatophyta</taxon>
        <taxon>Magnoliopsida</taxon>
        <taxon>eudicotyledons</taxon>
        <taxon>Gunneridae</taxon>
        <taxon>Pentapetalae</taxon>
        <taxon>rosids</taxon>
        <taxon>malvids</taxon>
        <taxon>Malvales</taxon>
        <taxon>Malvaceae</taxon>
        <taxon>Malvoideae</taxon>
        <taxon>Hibiscus</taxon>
    </lineage>
</organism>
<keyword evidence="1" id="KW-0732">Signal</keyword>
<proteinExistence type="predicted"/>
<keyword evidence="3" id="KW-1185">Reference proteome</keyword>
<evidence type="ECO:0000313" key="3">
    <source>
        <dbReference type="Proteomes" id="UP001472677"/>
    </source>
</evidence>
<dbReference type="PANTHER" id="PTHR22953:SF106">
    <property type="entry name" value="PURPLE ACID PHOSPHATASE"/>
    <property type="match status" value="1"/>
</dbReference>
<evidence type="ECO:0000313" key="2">
    <source>
        <dbReference type="EMBL" id="KAK8580858.1"/>
    </source>
</evidence>